<gene>
    <name evidence="1" type="ORF">CDV36_005818</name>
</gene>
<evidence type="ECO:0000313" key="1">
    <source>
        <dbReference type="EMBL" id="RMJ14523.1"/>
    </source>
</evidence>
<sequence>MTTHQPNHIHVLVYKCFAAFDRLLSMMRQQGAIERFPEESQIRVKRYEFCRWSERFGANLVCSSTISLDYKFRNHDYPRETILSQLGHLLSDIEGLEKMYKERNTQSEARLSLTRIAGIIEELNRFLNTLPKEEWLESPEDPVVWIG</sequence>
<reference evidence="1 2" key="1">
    <citation type="submission" date="2017-06" db="EMBL/GenBank/DDBJ databases">
        <title>Comparative genomic analysis of Ambrosia Fusariam Clade fungi.</title>
        <authorList>
            <person name="Stajich J.E."/>
            <person name="Carrillo J."/>
            <person name="Kijimoto T."/>
            <person name="Eskalen A."/>
            <person name="O'Donnell K."/>
            <person name="Kasson M."/>
        </authorList>
    </citation>
    <scope>NUCLEOTIDE SEQUENCE [LARGE SCALE GENOMIC DNA]</scope>
    <source>
        <strain evidence="1">UCR3666</strain>
    </source>
</reference>
<organism evidence="1 2">
    <name type="scientific">Fusarium kuroshium</name>
    <dbReference type="NCBI Taxonomy" id="2010991"/>
    <lineage>
        <taxon>Eukaryota</taxon>
        <taxon>Fungi</taxon>
        <taxon>Dikarya</taxon>
        <taxon>Ascomycota</taxon>
        <taxon>Pezizomycotina</taxon>
        <taxon>Sordariomycetes</taxon>
        <taxon>Hypocreomycetidae</taxon>
        <taxon>Hypocreales</taxon>
        <taxon>Nectriaceae</taxon>
        <taxon>Fusarium</taxon>
        <taxon>Fusarium solani species complex</taxon>
    </lineage>
</organism>
<dbReference type="OrthoDB" id="4984416at2759"/>
<accession>A0A3M2SAC1</accession>
<evidence type="ECO:0000313" key="2">
    <source>
        <dbReference type="Proteomes" id="UP000277212"/>
    </source>
</evidence>
<dbReference type="Proteomes" id="UP000277212">
    <property type="component" value="Unassembled WGS sequence"/>
</dbReference>
<dbReference type="EMBL" id="NKUJ01000083">
    <property type="protein sequence ID" value="RMJ14523.1"/>
    <property type="molecule type" value="Genomic_DNA"/>
</dbReference>
<keyword evidence="2" id="KW-1185">Reference proteome</keyword>
<proteinExistence type="predicted"/>
<name>A0A3M2SAC1_9HYPO</name>
<dbReference type="AlphaFoldDB" id="A0A3M2SAC1"/>
<comment type="caution">
    <text evidence="1">The sequence shown here is derived from an EMBL/GenBank/DDBJ whole genome shotgun (WGS) entry which is preliminary data.</text>
</comment>
<evidence type="ECO:0008006" key="3">
    <source>
        <dbReference type="Google" id="ProtNLM"/>
    </source>
</evidence>
<protein>
    <recommendedName>
        <fullName evidence="3">Prion-inhibition and propagation HeLo domain-containing protein</fullName>
    </recommendedName>
</protein>